<protein>
    <recommendedName>
        <fullName evidence="3">Sulfotransferase</fullName>
    </recommendedName>
</protein>
<comment type="caution">
    <text evidence="1">The sequence shown here is derived from an EMBL/GenBank/DDBJ whole genome shotgun (WGS) entry which is preliminary data.</text>
</comment>
<gene>
    <name evidence="1" type="ORF">CTAYLR_009315</name>
</gene>
<evidence type="ECO:0000313" key="2">
    <source>
        <dbReference type="Proteomes" id="UP001230188"/>
    </source>
</evidence>
<reference evidence="1" key="1">
    <citation type="submission" date="2023-01" db="EMBL/GenBank/DDBJ databases">
        <title>Metagenome sequencing of chrysophaentin producing Chrysophaeum taylorii.</title>
        <authorList>
            <person name="Davison J."/>
            <person name="Bewley C."/>
        </authorList>
    </citation>
    <scope>NUCLEOTIDE SEQUENCE</scope>
    <source>
        <strain evidence="1">NIES-1699</strain>
    </source>
</reference>
<dbReference type="InterPro" id="IPR027417">
    <property type="entry name" value="P-loop_NTPase"/>
</dbReference>
<dbReference type="Proteomes" id="UP001230188">
    <property type="component" value="Unassembled WGS sequence"/>
</dbReference>
<dbReference type="SUPFAM" id="SSF52540">
    <property type="entry name" value="P-loop containing nucleoside triphosphate hydrolases"/>
    <property type="match status" value="1"/>
</dbReference>
<organism evidence="1 2">
    <name type="scientific">Chrysophaeum taylorii</name>
    <dbReference type="NCBI Taxonomy" id="2483200"/>
    <lineage>
        <taxon>Eukaryota</taxon>
        <taxon>Sar</taxon>
        <taxon>Stramenopiles</taxon>
        <taxon>Ochrophyta</taxon>
        <taxon>Pelagophyceae</taxon>
        <taxon>Pelagomonadales</taxon>
        <taxon>Pelagomonadaceae</taxon>
        <taxon>Chrysophaeum</taxon>
    </lineage>
</organism>
<keyword evidence="2" id="KW-1185">Reference proteome</keyword>
<dbReference type="EMBL" id="JAQMWT010000278">
    <property type="protein sequence ID" value="KAJ8606384.1"/>
    <property type="molecule type" value="Genomic_DNA"/>
</dbReference>
<name>A0AAD7UIV0_9STRA</name>
<dbReference type="AlphaFoldDB" id="A0AAD7UIV0"/>
<sequence length="345" mass="38972">MVAASLKVSATWAFYLDRLGLPVAVNATSEAVEARRRWFALPQSTLFLHVHIHKCGGMTLEQLLPRVIFGENRTARRCPKTWSFGAGKKPTCLMRQIDVRTDVGVDKVREAFAGEPPSYASSNDELGAYDLLPWQADTIKFTFVRDPWDRMMSDMKYNCRRHGNPNVLYHVRDAAGNVPRKAVLFENTIESHLLPKRDWHDDRSSNETMRGAKIYAARRRIASFGFIGVVEEFDASLCLFARSFVGGTGVTHSVICDFCCADRTLERRNVADDDPKCAFDFDDDDRARFAASHIGDYDAYDIATDIFRHRLALAVDEDWGGDPEIDCGCSLHRDHQKRREEGGAT</sequence>
<proteinExistence type="predicted"/>
<dbReference type="Gene3D" id="3.40.50.300">
    <property type="entry name" value="P-loop containing nucleotide triphosphate hydrolases"/>
    <property type="match status" value="1"/>
</dbReference>
<evidence type="ECO:0008006" key="3">
    <source>
        <dbReference type="Google" id="ProtNLM"/>
    </source>
</evidence>
<evidence type="ECO:0000313" key="1">
    <source>
        <dbReference type="EMBL" id="KAJ8606384.1"/>
    </source>
</evidence>
<accession>A0AAD7UIV0</accession>